<comment type="caution">
    <text evidence="3">The sequence shown here is derived from an EMBL/GenBank/DDBJ whole genome shotgun (WGS) entry which is preliminary data.</text>
</comment>
<dbReference type="PANTHER" id="PTHR46268">
    <property type="entry name" value="STRESS RESPONSE PROTEIN NHAX"/>
    <property type="match status" value="1"/>
</dbReference>
<comment type="similarity">
    <text evidence="1">Belongs to the universal stress protein A family.</text>
</comment>
<keyword evidence="4" id="KW-1185">Reference proteome</keyword>
<feature type="domain" description="UspA" evidence="2">
    <location>
        <begin position="1"/>
        <end position="145"/>
    </location>
</feature>
<dbReference type="EMBL" id="QPIG01000003">
    <property type="protein sequence ID" value="RCU57072.1"/>
    <property type="molecule type" value="Genomic_DNA"/>
</dbReference>
<evidence type="ECO:0000259" key="2">
    <source>
        <dbReference type="Pfam" id="PF00582"/>
    </source>
</evidence>
<dbReference type="CDD" id="cd00293">
    <property type="entry name" value="USP-like"/>
    <property type="match status" value="1"/>
</dbReference>
<gene>
    <name evidence="3" type="ORF">DU428_08995</name>
</gene>
<evidence type="ECO:0000313" key="4">
    <source>
        <dbReference type="Proteomes" id="UP000252249"/>
    </source>
</evidence>
<dbReference type="Pfam" id="PF00582">
    <property type="entry name" value="Usp"/>
    <property type="match status" value="1"/>
</dbReference>
<organism evidence="3 4">
    <name type="scientific">Oceanihabitans sediminis</name>
    <dbReference type="NCBI Taxonomy" id="1812012"/>
    <lineage>
        <taxon>Bacteria</taxon>
        <taxon>Pseudomonadati</taxon>
        <taxon>Bacteroidota</taxon>
        <taxon>Flavobacteriia</taxon>
        <taxon>Flavobacteriales</taxon>
        <taxon>Flavobacteriaceae</taxon>
        <taxon>Oceanihabitans</taxon>
    </lineage>
</organism>
<proteinExistence type="inferred from homology"/>
<dbReference type="AlphaFoldDB" id="A0A368P2L4"/>
<dbReference type="OrthoDB" id="9788959at2"/>
<reference evidence="3 4" key="1">
    <citation type="submission" date="2018-07" db="EMBL/GenBank/DDBJ databases">
        <title>Oceanihabitans testaceum sp. nov., isolated from marine sediment.</title>
        <authorList>
            <person name="Li C.-M."/>
        </authorList>
    </citation>
    <scope>NUCLEOTIDE SEQUENCE [LARGE SCALE GENOMIC DNA]</scope>
    <source>
        <strain evidence="3 4">S9-10</strain>
    </source>
</reference>
<protein>
    <submittedName>
        <fullName evidence="3">Universal stress protein</fullName>
    </submittedName>
</protein>
<evidence type="ECO:0000313" key="3">
    <source>
        <dbReference type="EMBL" id="RCU57072.1"/>
    </source>
</evidence>
<evidence type="ECO:0000256" key="1">
    <source>
        <dbReference type="ARBA" id="ARBA00008791"/>
    </source>
</evidence>
<dbReference type="RefSeq" id="WP_113966511.1">
    <property type="nucleotide sequence ID" value="NZ_JBLWTE010000008.1"/>
</dbReference>
<dbReference type="Gene3D" id="3.40.50.12370">
    <property type="match status" value="1"/>
</dbReference>
<dbReference type="InterPro" id="IPR006015">
    <property type="entry name" value="Universal_stress_UspA"/>
</dbReference>
<sequence length="274" mass="31637">MKKILLLTDFSDNSLNAIEYATQLFKNEKCTFHIMHVHKIGGYTSSDLMYSNKDSVYDTFTKEPKNKLEALITSIQEKENNKNHIFEAHIDFDVFIDAIKQVIKAQEIDYVVMGTNGISGAREKLLGSNTKNVIKHIDCKTLIIPENYKFKPIKELLLPLDPKTDVKEETFTELLKFLEDYKLQFHILRVNPNEENAEKKHRDHVNLAIIKCKYHIVNNVPIDFALSTYLQTNPIDFMALFVHNEGIIEHVLSKSSTKITFSKITKPMLILHAK</sequence>
<dbReference type="InterPro" id="IPR006016">
    <property type="entry name" value="UspA"/>
</dbReference>
<accession>A0A368P2L4</accession>
<dbReference type="SUPFAM" id="SSF52402">
    <property type="entry name" value="Adenine nucleotide alpha hydrolases-like"/>
    <property type="match status" value="1"/>
</dbReference>
<dbReference type="PRINTS" id="PR01438">
    <property type="entry name" value="UNVRSLSTRESS"/>
</dbReference>
<name>A0A368P2L4_9FLAO</name>
<dbReference type="PANTHER" id="PTHR46268:SF6">
    <property type="entry name" value="UNIVERSAL STRESS PROTEIN UP12"/>
    <property type="match status" value="1"/>
</dbReference>
<dbReference type="Proteomes" id="UP000252249">
    <property type="component" value="Unassembled WGS sequence"/>
</dbReference>